<evidence type="ECO:0000313" key="4">
    <source>
        <dbReference type="EMBL" id="MCZ0808578.1"/>
    </source>
</evidence>
<comment type="caution">
    <text evidence="4">The sequence shown here is derived from an EMBL/GenBank/DDBJ whole genome shotgun (WGS) entry which is preliminary data.</text>
</comment>
<dbReference type="Gene3D" id="3.40.50.1820">
    <property type="entry name" value="alpha/beta hydrolase"/>
    <property type="match status" value="1"/>
</dbReference>
<keyword evidence="2 4" id="KW-0378">Hydrolase</keyword>
<sequence length="245" mass="28140">MEQYISLDQSSLSLWTKREGGGIPILLCSGGPGCCDYLEPVADMLSDLAQVIRFDQRGCGRSNYTDACQLQTCLTDIEEIRKYYQIEKWIIVGHSWGADLALAYTLYYPESVYGLVYMSGTGVQNDRDWKATYQKGIAENKEQMVMLDYPVNKEVHRSLIDSWRAFIKEPELLRRISEIKAPSYFLYGDEDIRPSWPIQQIAHLIKDAQLHCIKGAGHYIWLQKPDSLQELLKGFVKQIALQQNF</sequence>
<dbReference type="InterPro" id="IPR002410">
    <property type="entry name" value="Peptidase_S33"/>
</dbReference>
<accession>A0AAP3G8I0</accession>
<evidence type="ECO:0000313" key="5">
    <source>
        <dbReference type="EMBL" id="PPB01894.1"/>
    </source>
</evidence>
<dbReference type="SUPFAM" id="SSF53474">
    <property type="entry name" value="alpha/beta-Hydrolases"/>
    <property type="match status" value="1"/>
</dbReference>
<evidence type="ECO:0000313" key="6">
    <source>
        <dbReference type="Proteomes" id="UP000239759"/>
    </source>
</evidence>
<protein>
    <submittedName>
        <fullName evidence="4">Alpha/beta hydrolase</fullName>
    </submittedName>
</protein>
<dbReference type="EMBL" id="PRKQ01000016">
    <property type="protein sequence ID" value="PPB01894.1"/>
    <property type="molecule type" value="Genomic_DNA"/>
</dbReference>
<reference evidence="5 6" key="1">
    <citation type="submission" date="2018-02" db="EMBL/GenBank/DDBJ databases">
        <title>Comparative analysis of genomes of three Brevibacillus laterosporus strains producers of potent antimicrobials isolated from silage.</title>
        <authorList>
            <person name="Kojic M."/>
            <person name="Miljkovic M."/>
            <person name="Studholme D."/>
            <person name="Filipic B."/>
        </authorList>
    </citation>
    <scope>NUCLEOTIDE SEQUENCE [LARGE SCALE GENOMIC DNA]</scope>
    <source>
        <strain evidence="5 6">BGSP11</strain>
    </source>
</reference>
<organism evidence="4 7">
    <name type="scientific">Brevibacillus laterosporus</name>
    <name type="common">Bacillus laterosporus</name>
    <dbReference type="NCBI Taxonomy" id="1465"/>
    <lineage>
        <taxon>Bacteria</taxon>
        <taxon>Bacillati</taxon>
        <taxon>Bacillota</taxon>
        <taxon>Bacilli</taxon>
        <taxon>Bacillales</taxon>
        <taxon>Paenibacillaceae</taxon>
        <taxon>Brevibacillus</taxon>
    </lineage>
</organism>
<reference evidence="4" key="2">
    <citation type="submission" date="2022-09" db="EMBL/GenBank/DDBJ databases">
        <title>Genome analysis and characterization of larvicidal activity of Brevibacillus strains.</title>
        <authorList>
            <person name="Patrusheva E.V."/>
            <person name="Izotova A.O."/>
            <person name="Toshchakov S.V."/>
            <person name="Sineoky S.P."/>
        </authorList>
    </citation>
    <scope>NUCLEOTIDE SEQUENCE</scope>
    <source>
        <strain evidence="4">VKPM_B-13247</strain>
    </source>
</reference>
<dbReference type="GO" id="GO:0006508">
    <property type="term" value="P:proteolysis"/>
    <property type="evidence" value="ECO:0007669"/>
    <property type="project" value="InterPro"/>
</dbReference>
<dbReference type="InterPro" id="IPR050266">
    <property type="entry name" value="AB_hydrolase_sf"/>
</dbReference>
<evidence type="ECO:0000256" key="1">
    <source>
        <dbReference type="ARBA" id="ARBA00010088"/>
    </source>
</evidence>
<dbReference type="Proteomes" id="UP000239759">
    <property type="component" value="Unassembled WGS sequence"/>
</dbReference>
<dbReference type="InterPro" id="IPR029058">
    <property type="entry name" value="AB_hydrolase_fold"/>
</dbReference>
<dbReference type="Proteomes" id="UP001077662">
    <property type="component" value="Unassembled WGS sequence"/>
</dbReference>
<name>A0AAP3G8I0_BRELA</name>
<evidence type="ECO:0000256" key="2">
    <source>
        <dbReference type="ARBA" id="ARBA00022801"/>
    </source>
</evidence>
<feature type="domain" description="AB hydrolase-1" evidence="3">
    <location>
        <begin position="24"/>
        <end position="133"/>
    </location>
</feature>
<dbReference type="RefSeq" id="WP_104032204.1">
    <property type="nucleotide sequence ID" value="NZ_JANSGW010000022.1"/>
</dbReference>
<gene>
    <name evidence="5" type="ORF">C4A77_13810</name>
    <name evidence="4" type="ORF">O0554_16930</name>
</gene>
<dbReference type="EMBL" id="JAPTNE010000022">
    <property type="protein sequence ID" value="MCZ0808578.1"/>
    <property type="molecule type" value="Genomic_DNA"/>
</dbReference>
<evidence type="ECO:0000259" key="3">
    <source>
        <dbReference type="Pfam" id="PF00561"/>
    </source>
</evidence>
<dbReference type="AlphaFoldDB" id="A0AAP3G8I0"/>
<proteinExistence type="inferred from homology"/>
<dbReference type="InterPro" id="IPR000073">
    <property type="entry name" value="AB_hydrolase_1"/>
</dbReference>
<comment type="similarity">
    <text evidence="1">Belongs to the peptidase S33 family.</text>
</comment>
<dbReference type="GO" id="GO:0004177">
    <property type="term" value="F:aminopeptidase activity"/>
    <property type="evidence" value="ECO:0007669"/>
    <property type="project" value="UniProtKB-EC"/>
</dbReference>
<dbReference type="PANTHER" id="PTHR43798">
    <property type="entry name" value="MONOACYLGLYCEROL LIPASE"/>
    <property type="match status" value="1"/>
</dbReference>
<evidence type="ECO:0000313" key="7">
    <source>
        <dbReference type="Proteomes" id="UP001077662"/>
    </source>
</evidence>
<dbReference type="Pfam" id="PF00561">
    <property type="entry name" value="Abhydrolase_1"/>
    <property type="match status" value="1"/>
</dbReference>
<dbReference type="PRINTS" id="PR00793">
    <property type="entry name" value="PROAMNOPTASE"/>
</dbReference>